<dbReference type="RefSeq" id="XP_033445347.1">
    <property type="nucleotide sequence ID" value="XM_033590201.1"/>
</dbReference>
<dbReference type="GeneID" id="54347862"/>
<proteinExistence type="predicted"/>
<dbReference type="Proteomes" id="UP000800082">
    <property type="component" value="Unassembled WGS sequence"/>
</dbReference>
<protein>
    <submittedName>
        <fullName evidence="1">Uncharacterized protein</fullName>
    </submittedName>
</protein>
<dbReference type="OrthoDB" id="5335493at2759"/>
<name>A0A6A5RA43_9PLEO</name>
<dbReference type="AlphaFoldDB" id="A0A6A5RA43"/>
<reference evidence="1" key="1">
    <citation type="journal article" date="2020" name="Stud. Mycol.">
        <title>101 Dothideomycetes genomes: a test case for predicting lifestyles and emergence of pathogens.</title>
        <authorList>
            <person name="Haridas S."/>
            <person name="Albert R."/>
            <person name="Binder M."/>
            <person name="Bloem J."/>
            <person name="Labutti K."/>
            <person name="Salamov A."/>
            <person name="Andreopoulos B."/>
            <person name="Baker S."/>
            <person name="Barry K."/>
            <person name="Bills G."/>
            <person name="Bluhm B."/>
            <person name="Cannon C."/>
            <person name="Castanera R."/>
            <person name="Culley D."/>
            <person name="Daum C."/>
            <person name="Ezra D."/>
            <person name="Gonzalez J."/>
            <person name="Henrissat B."/>
            <person name="Kuo A."/>
            <person name="Liang C."/>
            <person name="Lipzen A."/>
            <person name="Lutzoni F."/>
            <person name="Magnuson J."/>
            <person name="Mondo S."/>
            <person name="Nolan M."/>
            <person name="Ohm R."/>
            <person name="Pangilinan J."/>
            <person name="Park H.-J."/>
            <person name="Ramirez L."/>
            <person name="Alfaro M."/>
            <person name="Sun H."/>
            <person name="Tritt A."/>
            <person name="Yoshinaga Y."/>
            <person name="Zwiers L.-H."/>
            <person name="Turgeon B."/>
            <person name="Goodwin S."/>
            <person name="Spatafora J."/>
            <person name="Crous P."/>
            <person name="Grigoriev I."/>
        </authorList>
    </citation>
    <scope>NUCLEOTIDE SEQUENCE</scope>
    <source>
        <strain evidence="1">CBS 183.55</strain>
    </source>
</reference>
<evidence type="ECO:0000313" key="1">
    <source>
        <dbReference type="EMBL" id="KAF1925095.1"/>
    </source>
</evidence>
<evidence type="ECO:0000313" key="2">
    <source>
        <dbReference type="Proteomes" id="UP000800082"/>
    </source>
</evidence>
<sequence length="457" mass="53157">MARLQRREQLHHRVPSQNRDFIRNFTTLLQPPDWRYKRDRYTYTYSFKPPRPQRDPVIRLIKRTIRDLMNGLEHGVAMCNANFRVFQTIDSPPIWPSNETRETKLYTFTQEYEEFPATVPISVKPHQGALDVSKIHVRISGEWVPIRQWLVNLAEKSKAMWERTPESIQYFWNKRNKRSFDLWRLPAELRRIVLQYAIAPEGEIYPLSELTKTCPCTWPPVPQCESACIFMGVGYTGGRTGHKLMNGEYATYRYEISTEVHARVYLPNTNLLLASKWLKQEALEAGWNGPVKCFVDNQNFVLAMCSRVGAAQQFNVLGRIELSFTMGGWLRFLGIDTPFDLPLHQVITEARGPYLAQLANTTRLSIRFRDPDDGWADHPWGQETQKTACQSVMIDWIMTFAFPHIKHIARLNLTGCIRNPQKQNWESLLERERTGVPHDFDQVATAEAVLATDVEYL</sequence>
<dbReference type="EMBL" id="ML978987">
    <property type="protein sequence ID" value="KAF1925095.1"/>
    <property type="molecule type" value="Genomic_DNA"/>
</dbReference>
<organism evidence="1 2">
    <name type="scientific">Didymella exigua CBS 183.55</name>
    <dbReference type="NCBI Taxonomy" id="1150837"/>
    <lineage>
        <taxon>Eukaryota</taxon>
        <taxon>Fungi</taxon>
        <taxon>Dikarya</taxon>
        <taxon>Ascomycota</taxon>
        <taxon>Pezizomycotina</taxon>
        <taxon>Dothideomycetes</taxon>
        <taxon>Pleosporomycetidae</taxon>
        <taxon>Pleosporales</taxon>
        <taxon>Pleosporineae</taxon>
        <taxon>Didymellaceae</taxon>
        <taxon>Didymella</taxon>
    </lineage>
</organism>
<keyword evidence="2" id="KW-1185">Reference proteome</keyword>
<accession>A0A6A5RA43</accession>
<gene>
    <name evidence="1" type="ORF">M421DRAFT_400502</name>
</gene>